<organism evidence="1 2">
    <name type="scientific">Quercus rubra</name>
    <name type="common">Northern red oak</name>
    <name type="synonym">Quercus borealis</name>
    <dbReference type="NCBI Taxonomy" id="3512"/>
    <lineage>
        <taxon>Eukaryota</taxon>
        <taxon>Viridiplantae</taxon>
        <taxon>Streptophyta</taxon>
        <taxon>Embryophyta</taxon>
        <taxon>Tracheophyta</taxon>
        <taxon>Spermatophyta</taxon>
        <taxon>Magnoliopsida</taxon>
        <taxon>eudicotyledons</taxon>
        <taxon>Gunneridae</taxon>
        <taxon>Pentapetalae</taxon>
        <taxon>rosids</taxon>
        <taxon>fabids</taxon>
        <taxon>Fagales</taxon>
        <taxon>Fagaceae</taxon>
        <taxon>Quercus</taxon>
    </lineage>
</organism>
<dbReference type="GO" id="GO:0009534">
    <property type="term" value="C:chloroplast thylakoid"/>
    <property type="evidence" value="ECO:0007669"/>
    <property type="project" value="TreeGrafter"/>
</dbReference>
<keyword evidence="2" id="KW-1185">Reference proteome</keyword>
<dbReference type="InterPro" id="IPR044213">
    <property type="entry name" value="At2g44920-like"/>
</dbReference>
<evidence type="ECO:0008006" key="3">
    <source>
        <dbReference type="Google" id="ProtNLM"/>
    </source>
</evidence>
<dbReference type="Proteomes" id="UP001324115">
    <property type="component" value="Unassembled WGS sequence"/>
</dbReference>
<dbReference type="InterPro" id="IPR001646">
    <property type="entry name" value="5peptide_repeat"/>
</dbReference>
<dbReference type="SUPFAM" id="SSF141571">
    <property type="entry name" value="Pentapeptide repeat-like"/>
    <property type="match status" value="1"/>
</dbReference>
<proteinExistence type="predicted"/>
<dbReference type="PANTHER" id="PTHR47200:SF2">
    <property type="entry name" value="THYLAKOID LUMENAL 15 KDA PROTEIN 1, CHLOROPLASTIC"/>
    <property type="match status" value="1"/>
</dbReference>
<protein>
    <recommendedName>
        <fullName evidence="3">Thylakoid lumenal 15 kDa protein 1, chloroplastic</fullName>
    </recommendedName>
</protein>
<dbReference type="Gene3D" id="2.160.20.80">
    <property type="entry name" value="E3 ubiquitin-protein ligase SopA"/>
    <property type="match status" value="1"/>
</dbReference>
<dbReference type="EMBL" id="JAXUIC010000008">
    <property type="protein sequence ID" value="KAK4579242.1"/>
    <property type="molecule type" value="Genomic_DNA"/>
</dbReference>
<comment type="caution">
    <text evidence="1">The sequence shown here is derived from an EMBL/GenBank/DDBJ whole genome shotgun (WGS) entry which is preliminary data.</text>
</comment>
<dbReference type="Pfam" id="PF00805">
    <property type="entry name" value="Pentapeptide"/>
    <property type="match status" value="1"/>
</dbReference>
<evidence type="ECO:0000313" key="2">
    <source>
        <dbReference type="Proteomes" id="UP001324115"/>
    </source>
</evidence>
<gene>
    <name evidence="1" type="ORF">RGQ29_029068</name>
</gene>
<reference evidence="1 2" key="1">
    <citation type="journal article" date="2023" name="G3 (Bethesda)">
        <title>A haplotype-resolved chromosome-scale genome for Quercus rubra L. provides insights into the genetics of adaptive traits for red oak species.</title>
        <authorList>
            <person name="Kapoor B."/>
            <person name="Jenkins J."/>
            <person name="Schmutz J."/>
            <person name="Zhebentyayeva T."/>
            <person name="Kuelheim C."/>
            <person name="Coggeshall M."/>
            <person name="Heim C."/>
            <person name="Lasky J.R."/>
            <person name="Leites L."/>
            <person name="Islam-Faridi N."/>
            <person name="Romero-Severson J."/>
            <person name="DeLeo V.L."/>
            <person name="Lucas S.M."/>
            <person name="Lazic D."/>
            <person name="Gailing O."/>
            <person name="Carlson J."/>
            <person name="Staton M."/>
        </authorList>
    </citation>
    <scope>NUCLEOTIDE SEQUENCE [LARGE SCALE GENOMIC DNA]</scope>
    <source>
        <tissue evidence="1">Dormant leaf buds and twig bark tissues</tissue>
    </source>
</reference>
<sequence length="208" mass="22190">MAFPILNVSLSSYKIPLSLSHNSCTTLSSYPAPQVQLVKKVLEVQGCRRNPIVCLGESVSKASLLALVSASLLFADPALAFKGGGPYGQEVTRGQDLTGKDFSGKTLIKQDFKTSILRQTNFKGADLSDTDLRGVDFSLANVTKVNLSNAILEGALVTGNTSFKGSNITGADFTDVPLRDDQREYLCKVADGVNPTTGNPTRDTLLCK</sequence>
<accession>A0AAN7ETK1</accession>
<dbReference type="AlphaFoldDB" id="A0AAN7ETK1"/>
<name>A0AAN7ETK1_QUERU</name>
<dbReference type="PANTHER" id="PTHR47200">
    <property type="entry name" value="THYLAKOID LUMENAL 15 KDA PROTEIN 1, CHLOROPLASTIC"/>
    <property type="match status" value="1"/>
</dbReference>
<evidence type="ECO:0000313" key="1">
    <source>
        <dbReference type="EMBL" id="KAK4579242.1"/>
    </source>
</evidence>